<dbReference type="Pfam" id="PF02770">
    <property type="entry name" value="Acyl-CoA_dh_M"/>
    <property type="match status" value="1"/>
</dbReference>
<dbReference type="PANTHER" id="PTHR43292:SF3">
    <property type="entry name" value="ACYL-COA DEHYDROGENASE FADE29"/>
    <property type="match status" value="1"/>
</dbReference>
<dbReference type="SUPFAM" id="SSF47203">
    <property type="entry name" value="Acyl-CoA dehydrogenase C-terminal domain-like"/>
    <property type="match status" value="1"/>
</dbReference>
<dbReference type="Pfam" id="PF00441">
    <property type="entry name" value="Acyl-CoA_dh_1"/>
    <property type="match status" value="1"/>
</dbReference>
<reference evidence="10 11" key="1">
    <citation type="submission" date="2024-06" db="EMBL/GenBank/DDBJ databases">
        <title>The Natural Products Discovery Center: Release of the First 8490 Sequenced Strains for Exploring Actinobacteria Biosynthetic Diversity.</title>
        <authorList>
            <person name="Kalkreuter E."/>
            <person name="Kautsar S.A."/>
            <person name="Yang D."/>
            <person name="Bader C.D."/>
            <person name="Teijaro C.N."/>
            <person name="Fluegel L."/>
            <person name="Davis C.M."/>
            <person name="Simpson J.R."/>
            <person name="Lauterbach L."/>
            <person name="Steele A.D."/>
            <person name="Gui C."/>
            <person name="Meng S."/>
            <person name="Li G."/>
            <person name="Viehrig K."/>
            <person name="Ye F."/>
            <person name="Su P."/>
            <person name="Kiefer A.F."/>
            <person name="Nichols A."/>
            <person name="Cepeda A.J."/>
            <person name="Yan W."/>
            <person name="Fan B."/>
            <person name="Jiang Y."/>
            <person name="Adhikari A."/>
            <person name="Zheng C.-J."/>
            <person name="Schuster L."/>
            <person name="Cowan T.M."/>
            <person name="Smanski M.J."/>
            <person name="Chevrette M.G."/>
            <person name="De Carvalho L.P.S."/>
            <person name="Shen B."/>
        </authorList>
    </citation>
    <scope>NUCLEOTIDE SEQUENCE [LARGE SCALE GENOMIC DNA]</scope>
    <source>
        <strain evidence="10 11">NPDC077434</strain>
    </source>
</reference>
<feature type="domain" description="Acyl-CoA dehydrogenase/oxidase N-terminal" evidence="9">
    <location>
        <begin position="8"/>
        <end position="125"/>
    </location>
</feature>
<comment type="similarity">
    <text evidence="2 6">Belongs to the acyl-CoA dehydrogenase family.</text>
</comment>
<dbReference type="InterPro" id="IPR046373">
    <property type="entry name" value="Acyl-CoA_Oxase/DH_mid-dom_sf"/>
</dbReference>
<proteinExistence type="inferred from homology"/>
<evidence type="ECO:0000256" key="2">
    <source>
        <dbReference type="ARBA" id="ARBA00009347"/>
    </source>
</evidence>
<gene>
    <name evidence="10" type="ORF">AB0301_14935</name>
</gene>
<dbReference type="InterPro" id="IPR037069">
    <property type="entry name" value="AcylCoA_DH/ox_N_sf"/>
</dbReference>
<feature type="domain" description="Acyl-CoA oxidase/dehydrogenase middle" evidence="8">
    <location>
        <begin position="129"/>
        <end position="211"/>
    </location>
</feature>
<dbReference type="InterPro" id="IPR009100">
    <property type="entry name" value="AcylCoA_DH/oxidase_NM_dom_sf"/>
</dbReference>
<evidence type="ECO:0000256" key="4">
    <source>
        <dbReference type="ARBA" id="ARBA00022827"/>
    </source>
</evidence>
<dbReference type="InterPro" id="IPR036250">
    <property type="entry name" value="AcylCo_DH-like_C"/>
</dbReference>
<dbReference type="Pfam" id="PF02771">
    <property type="entry name" value="Acyl-CoA_dh_N"/>
    <property type="match status" value="1"/>
</dbReference>
<evidence type="ECO:0000259" key="7">
    <source>
        <dbReference type="Pfam" id="PF00441"/>
    </source>
</evidence>
<protein>
    <submittedName>
        <fullName evidence="10">Acyl-CoA dehydrogenase family protein</fullName>
    </submittedName>
</protein>
<dbReference type="SUPFAM" id="SSF56645">
    <property type="entry name" value="Acyl-CoA dehydrogenase NM domain-like"/>
    <property type="match status" value="1"/>
</dbReference>
<name>A0ABV3LNL7_9MICO</name>
<evidence type="ECO:0000313" key="11">
    <source>
        <dbReference type="Proteomes" id="UP001553715"/>
    </source>
</evidence>
<dbReference type="InterPro" id="IPR013786">
    <property type="entry name" value="AcylCoA_DH/ox_N"/>
</dbReference>
<comment type="cofactor">
    <cofactor evidence="1 6">
        <name>FAD</name>
        <dbReference type="ChEBI" id="CHEBI:57692"/>
    </cofactor>
</comment>
<accession>A0ABV3LNL7</accession>
<sequence>MDLTYPPEAEEYRTRVRGIIEGAVPSGWEGIGAISDEAERKAFMQHWRKVLADEQLLAASWPKDYGGPGLSAIEQVVIAEEFARYGVPAGDENDMFGISLLGNTLTVWGTDAQKAHYLPRILSGEDRWCQGYSEPGAGSDLAGLRTSAVLENGEWVVNGSKIWTSAGHSADHIFTLVRTDPEAEKHRGISLLLIPMDQSGVEVQPIINMAGDHIFNQVFFTDARAAEESIVGPVNQGWKVAMTLLGFERGSGATTDAIRFQNDLDRLFEIAKTTGKNKDPKVRELLAWCYSRVAIMRARGYQTLTKFLKGENPGADAAIAKLVWSEYFQRYTELALEILGMDAVAPSGAGAGGALQTADVGTPNTSRAWVETALSARAATIYAGTSQVQRNIIGEQLLGLPKEPKVDAGAFRELINT</sequence>
<dbReference type="Gene3D" id="1.20.140.10">
    <property type="entry name" value="Butyryl-CoA Dehydrogenase, subunit A, domain 3"/>
    <property type="match status" value="1"/>
</dbReference>
<evidence type="ECO:0000256" key="3">
    <source>
        <dbReference type="ARBA" id="ARBA00022630"/>
    </source>
</evidence>
<dbReference type="RefSeq" id="WP_033105369.1">
    <property type="nucleotide sequence ID" value="NZ_JBFBMH010000028.1"/>
</dbReference>
<evidence type="ECO:0000256" key="5">
    <source>
        <dbReference type="ARBA" id="ARBA00023002"/>
    </source>
</evidence>
<evidence type="ECO:0000256" key="6">
    <source>
        <dbReference type="RuleBase" id="RU362125"/>
    </source>
</evidence>
<keyword evidence="5 6" id="KW-0560">Oxidoreductase</keyword>
<feature type="domain" description="Acyl-CoA dehydrogenase/oxidase C-terminal" evidence="7">
    <location>
        <begin position="235"/>
        <end position="398"/>
    </location>
</feature>
<evidence type="ECO:0000313" key="10">
    <source>
        <dbReference type="EMBL" id="MEW1976353.1"/>
    </source>
</evidence>
<dbReference type="Gene3D" id="1.10.540.10">
    <property type="entry name" value="Acyl-CoA dehydrogenase/oxidase, N-terminal domain"/>
    <property type="match status" value="1"/>
</dbReference>
<keyword evidence="3 6" id="KW-0285">Flavoprotein</keyword>
<evidence type="ECO:0000256" key="1">
    <source>
        <dbReference type="ARBA" id="ARBA00001974"/>
    </source>
</evidence>
<dbReference type="InterPro" id="IPR009075">
    <property type="entry name" value="AcylCo_DH/oxidase_C"/>
</dbReference>
<dbReference type="EMBL" id="JBFBMH010000028">
    <property type="protein sequence ID" value="MEW1976353.1"/>
    <property type="molecule type" value="Genomic_DNA"/>
</dbReference>
<dbReference type="PANTHER" id="PTHR43292">
    <property type="entry name" value="ACYL-COA DEHYDROGENASE"/>
    <property type="match status" value="1"/>
</dbReference>
<evidence type="ECO:0000259" key="8">
    <source>
        <dbReference type="Pfam" id="PF02770"/>
    </source>
</evidence>
<dbReference type="InterPro" id="IPR006091">
    <property type="entry name" value="Acyl-CoA_Oxase/DH_mid-dom"/>
</dbReference>
<keyword evidence="11" id="KW-1185">Reference proteome</keyword>
<dbReference type="Gene3D" id="2.40.110.10">
    <property type="entry name" value="Butyryl-CoA Dehydrogenase, subunit A, domain 2"/>
    <property type="match status" value="1"/>
</dbReference>
<keyword evidence="4 6" id="KW-0274">FAD</keyword>
<comment type="caution">
    <text evidence="10">The sequence shown here is derived from an EMBL/GenBank/DDBJ whole genome shotgun (WGS) entry which is preliminary data.</text>
</comment>
<dbReference type="Proteomes" id="UP001553715">
    <property type="component" value="Unassembled WGS sequence"/>
</dbReference>
<organism evidence="10 11">
    <name type="scientific">Microbacterium profundi</name>
    <dbReference type="NCBI Taxonomy" id="450380"/>
    <lineage>
        <taxon>Bacteria</taxon>
        <taxon>Bacillati</taxon>
        <taxon>Actinomycetota</taxon>
        <taxon>Actinomycetes</taxon>
        <taxon>Micrococcales</taxon>
        <taxon>Microbacteriaceae</taxon>
        <taxon>Microbacterium</taxon>
    </lineage>
</organism>
<dbReference type="InterPro" id="IPR052161">
    <property type="entry name" value="Mycobact_Acyl-CoA_DH"/>
</dbReference>
<evidence type="ECO:0000259" key="9">
    <source>
        <dbReference type="Pfam" id="PF02771"/>
    </source>
</evidence>